<gene>
    <name evidence="2" type="ORF">E2C01_058827</name>
</gene>
<feature type="compositionally biased region" description="Basic residues" evidence="1">
    <location>
        <begin position="27"/>
        <end position="39"/>
    </location>
</feature>
<dbReference type="Proteomes" id="UP000324222">
    <property type="component" value="Unassembled WGS sequence"/>
</dbReference>
<reference evidence="2" key="1">
    <citation type="submission" date="2019-05" db="EMBL/GenBank/DDBJ databases">
        <title>Another draft genome of Portunus trituberculatus and its Hox gene families provides insights of decapod evolution.</title>
        <authorList>
            <person name="Jeong J.-H."/>
            <person name="Song I."/>
            <person name="Kim S."/>
            <person name="Choi T."/>
            <person name="Kim D."/>
            <person name="Ryu S."/>
            <person name="Kim W."/>
        </authorList>
    </citation>
    <scope>NUCLEOTIDE SEQUENCE [LARGE SCALE GENOMIC DNA]</scope>
    <source>
        <tissue evidence="2">Muscle</tissue>
    </source>
</reference>
<comment type="caution">
    <text evidence="2">The sequence shown here is derived from an EMBL/GenBank/DDBJ whole genome shotgun (WGS) entry which is preliminary data.</text>
</comment>
<sequence length="70" mass="7891">MKEEEKEEVLRMVVVSGSNNKELQRTWRGKGGKGRRREGSKRPLSCSGQMMGANDGDYPPSTTPKRYSKC</sequence>
<keyword evidence="3" id="KW-1185">Reference proteome</keyword>
<name>A0A5B7H5S8_PORTR</name>
<feature type="region of interest" description="Disordered" evidence="1">
    <location>
        <begin position="21"/>
        <end position="70"/>
    </location>
</feature>
<evidence type="ECO:0000313" key="2">
    <source>
        <dbReference type="EMBL" id="MPC64707.1"/>
    </source>
</evidence>
<accession>A0A5B7H5S8</accession>
<proteinExistence type="predicted"/>
<protein>
    <submittedName>
        <fullName evidence="2">Uncharacterized protein</fullName>
    </submittedName>
</protein>
<evidence type="ECO:0000313" key="3">
    <source>
        <dbReference type="Proteomes" id="UP000324222"/>
    </source>
</evidence>
<dbReference type="AlphaFoldDB" id="A0A5B7H5S8"/>
<evidence type="ECO:0000256" key="1">
    <source>
        <dbReference type="SAM" id="MobiDB-lite"/>
    </source>
</evidence>
<organism evidence="2 3">
    <name type="scientific">Portunus trituberculatus</name>
    <name type="common">Swimming crab</name>
    <name type="synonym">Neptunus trituberculatus</name>
    <dbReference type="NCBI Taxonomy" id="210409"/>
    <lineage>
        <taxon>Eukaryota</taxon>
        <taxon>Metazoa</taxon>
        <taxon>Ecdysozoa</taxon>
        <taxon>Arthropoda</taxon>
        <taxon>Crustacea</taxon>
        <taxon>Multicrustacea</taxon>
        <taxon>Malacostraca</taxon>
        <taxon>Eumalacostraca</taxon>
        <taxon>Eucarida</taxon>
        <taxon>Decapoda</taxon>
        <taxon>Pleocyemata</taxon>
        <taxon>Brachyura</taxon>
        <taxon>Eubrachyura</taxon>
        <taxon>Portunoidea</taxon>
        <taxon>Portunidae</taxon>
        <taxon>Portuninae</taxon>
        <taxon>Portunus</taxon>
    </lineage>
</organism>
<dbReference type="EMBL" id="VSRR010022468">
    <property type="protein sequence ID" value="MPC64707.1"/>
    <property type="molecule type" value="Genomic_DNA"/>
</dbReference>